<sequence>MTNKKESGALDMKETLSNSEAFYNKNKKAILIVLSAIIILIAGLLIYKAYYAGPREEKASTALAKGQEYFNMEQFDKALNGDSTGYTGFIRIISDYSGTDAANLANLYAGLSCANLNKWNDAVKYLEAYSPSDDAMVSPAAVAALGNAYAQIGEVDKAVKNLKDAAKMADSRSEAKANMSISPTFLIQAGELLESQGKKSDALKIYQDIKTKYVNSPVVQNSEIDKYIERVSE</sequence>
<evidence type="ECO:0000313" key="4">
    <source>
        <dbReference type="EMBL" id="MDN0023725.1"/>
    </source>
</evidence>
<keyword evidence="2" id="KW-0812">Transmembrane</keyword>
<protein>
    <submittedName>
        <fullName evidence="5">Tetratricopeptide repeat protein</fullName>
    </submittedName>
</protein>
<reference evidence="5" key="2">
    <citation type="submission" date="2023-08" db="EMBL/GenBank/DDBJ databases">
        <title>Identification and characterization of horizontal gene transfer across gut microbiota members of farm animals based on homology search.</title>
        <authorList>
            <person name="Schwarzerova J."/>
            <person name="Nykrynova M."/>
            <person name="Jureckova K."/>
            <person name="Cejkova D."/>
            <person name="Rychlik I."/>
        </authorList>
    </citation>
    <scope>NUCLEOTIDE SEQUENCE</scope>
    <source>
        <strain evidence="5">ET15</strain>
        <strain evidence="4">ET37</strain>
    </source>
</reference>
<keyword evidence="2" id="KW-0472">Membrane</keyword>
<gene>
    <name evidence="4" type="ORF">QVN81_11975</name>
    <name evidence="5" type="ORF">QVN84_11075</name>
</gene>
<accession>A0AAW7JKV1</accession>
<organism evidence="5 7">
    <name type="scientific">Leyella lascolaii</name>
    <dbReference type="NCBI Taxonomy" id="1776379"/>
    <lineage>
        <taxon>Bacteria</taxon>
        <taxon>Pseudomonadati</taxon>
        <taxon>Bacteroidota</taxon>
        <taxon>Bacteroidia</taxon>
        <taxon>Bacteroidales</taxon>
        <taxon>Prevotellaceae</taxon>
        <taxon>Leyella</taxon>
    </lineage>
</organism>
<keyword evidence="2" id="KW-1133">Transmembrane helix</keyword>
<evidence type="ECO:0000256" key="2">
    <source>
        <dbReference type="SAM" id="Phobius"/>
    </source>
</evidence>
<dbReference type="EMBL" id="JAUEIE010000017">
    <property type="protein sequence ID" value="MDN0023725.1"/>
    <property type="molecule type" value="Genomic_DNA"/>
</dbReference>
<feature type="repeat" description="TPR" evidence="1">
    <location>
        <begin position="139"/>
        <end position="172"/>
    </location>
</feature>
<evidence type="ECO:0000256" key="1">
    <source>
        <dbReference type="PROSITE-ProRule" id="PRU00339"/>
    </source>
</evidence>
<dbReference type="Proteomes" id="UP001168478">
    <property type="component" value="Unassembled WGS sequence"/>
</dbReference>
<reference evidence="5" key="1">
    <citation type="submission" date="2023-06" db="EMBL/GenBank/DDBJ databases">
        <authorList>
            <person name="Zeman M."/>
            <person name="Kubasova T."/>
            <person name="Jahodarova E."/>
            <person name="Nykrynova M."/>
            <person name="Rychlik I."/>
        </authorList>
    </citation>
    <scope>NUCLEOTIDE SEQUENCE</scope>
    <source>
        <strain evidence="5">ET15</strain>
        <strain evidence="4">ET37</strain>
    </source>
</reference>
<feature type="transmembrane region" description="Helical" evidence="2">
    <location>
        <begin position="29"/>
        <end position="50"/>
    </location>
</feature>
<evidence type="ECO:0000313" key="5">
    <source>
        <dbReference type="EMBL" id="MDN0026057.1"/>
    </source>
</evidence>
<dbReference type="AlphaFoldDB" id="A0AAW7JKV1"/>
<dbReference type="InterPro" id="IPR018704">
    <property type="entry name" value="SecYEG/CpoB_TPR"/>
</dbReference>
<evidence type="ECO:0000313" key="6">
    <source>
        <dbReference type="Proteomes" id="UP001167831"/>
    </source>
</evidence>
<dbReference type="PROSITE" id="PS50005">
    <property type="entry name" value="TPR"/>
    <property type="match status" value="1"/>
</dbReference>
<dbReference type="SUPFAM" id="SSF48452">
    <property type="entry name" value="TPR-like"/>
    <property type="match status" value="1"/>
</dbReference>
<evidence type="ECO:0000259" key="3">
    <source>
        <dbReference type="Pfam" id="PF09976"/>
    </source>
</evidence>
<name>A0AAW7JKV1_9BACT</name>
<evidence type="ECO:0000313" key="7">
    <source>
        <dbReference type="Proteomes" id="UP001168478"/>
    </source>
</evidence>
<dbReference type="InterPro" id="IPR011990">
    <property type="entry name" value="TPR-like_helical_dom_sf"/>
</dbReference>
<keyword evidence="6" id="KW-1185">Reference proteome</keyword>
<dbReference type="InterPro" id="IPR019734">
    <property type="entry name" value="TPR_rpt"/>
</dbReference>
<feature type="domain" description="Ancillary SecYEG translocon subunit/Cell division coordinator CpoB TPR" evidence="3">
    <location>
        <begin position="21"/>
        <end position="208"/>
    </location>
</feature>
<dbReference type="EMBL" id="JAUEIF010000011">
    <property type="protein sequence ID" value="MDN0026057.1"/>
    <property type="molecule type" value="Genomic_DNA"/>
</dbReference>
<keyword evidence="1" id="KW-0802">TPR repeat</keyword>
<comment type="caution">
    <text evidence="5">The sequence shown here is derived from an EMBL/GenBank/DDBJ whole genome shotgun (WGS) entry which is preliminary data.</text>
</comment>
<dbReference type="RefSeq" id="WP_021993289.1">
    <property type="nucleotide sequence ID" value="NZ_CAUWBX010000001.1"/>
</dbReference>
<dbReference type="Proteomes" id="UP001167831">
    <property type="component" value="Unassembled WGS sequence"/>
</dbReference>
<dbReference type="Gene3D" id="1.25.40.10">
    <property type="entry name" value="Tetratricopeptide repeat domain"/>
    <property type="match status" value="1"/>
</dbReference>
<dbReference type="Pfam" id="PF09976">
    <property type="entry name" value="TPR_21"/>
    <property type="match status" value="1"/>
</dbReference>
<proteinExistence type="predicted"/>